<dbReference type="EMBL" id="CP016808">
    <property type="protein sequence ID" value="ANY69614.1"/>
    <property type="molecule type" value="Genomic_DNA"/>
</dbReference>
<proteinExistence type="predicted"/>
<evidence type="ECO:0000313" key="1">
    <source>
        <dbReference type="EMBL" id="ANY69614.1"/>
    </source>
</evidence>
<evidence type="ECO:0008006" key="2">
    <source>
        <dbReference type="Google" id="ProtNLM"/>
    </source>
</evidence>
<dbReference type="InterPro" id="IPR025619">
    <property type="entry name" value="YlzJ"/>
</dbReference>
<dbReference type="RefSeq" id="WP_099520635.1">
    <property type="nucleotide sequence ID" value="NZ_CP016808.1"/>
</dbReference>
<accession>A0A1B2DPH5</accession>
<sequence>MSVLYTIVPLEEVLAGWQAEEEINQGREVWVDGVYMQVEPIAPGMGKVIRLIHCGLDDYLNPQLSPGAVVKY</sequence>
<reference evidence="1" key="1">
    <citation type="submission" date="2016-08" db="EMBL/GenBank/DDBJ databases">
        <title>Complete Genome Seqeunce of Paenibacillus sp. BIHB 4019 from tea rhizoplane.</title>
        <authorList>
            <person name="Thakur R."/>
            <person name="Swarnkar M.K."/>
            <person name="Gulati A."/>
        </authorList>
    </citation>
    <scope>NUCLEOTIDE SEQUENCE [LARGE SCALE GENOMIC DNA]</scope>
    <source>
        <strain evidence="1">BIHB4019</strain>
    </source>
</reference>
<dbReference type="AlphaFoldDB" id="A0A1B2DPH5"/>
<dbReference type="Pfam" id="PF14035">
    <property type="entry name" value="YlzJ"/>
    <property type="match status" value="1"/>
</dbReference>
<gene>
    <name evidence="1" type="ORF">BBD42_26365</name>
</gene>
<protein>
    <recommendedName>
        <fullName evidence="2">YlzJ-like protein</fullName>
    </recommendedName>
</protein>
<organism evidence="1">
    <name type="scientific">Paenibacillus sp. BIHB 4019</name>
    <dbReference type="NCBI Taxonomy" id="1870819"/>
    <lineage>
        <taxon>Bacteria</taxon>
        <taxon>Bacillati</taxon>
        <taxon>Bacillota</taxon>
        <taxon>Bacilli</taxon>
        <taxon>Bacillales</taxon>
        <taxon>Paenibacillaceae</taxon>
        <taxon>Paenibacillus</taxon>
    </lineage>
</organism>
<name>A0A1B2DPH5_9BACL</name>